<organism evidence="1">
    <name type="scientific">Rhizophora mucronata</name>
    <name type="common">Asiatic mangrove</name>
    <dbReference type="NCBI Taxonomy" id="61149"/>
    <lineage>
        <taxon>Eukaryota</taxon>
        <taxon>Viridiplantae</taxon>
        <taxon>Streptophyta</taxon>
        <taxon>Embryophyta</taxon>
        <taxon>Tracheophyta</taxon>
        <taxon>Spermatophyta</taxon>
        <taxon>Magnoliopsida</taxon>
        <taxon>eudicotyledons</taxon>
        <taxon>Gunneridae</taxon>
        <taxon>Pentapetalae</taxon>
        <taxon>rosids</taxon>
        <taxon>fabids</taxon>
        <taxon>Malpighiales</taxon>
        <taxon>Rhizophoraceae</taxon>
        <taxon>Rhizophora</taxon>
    </lineage>
</organism>
<reference evidence="1" key="1">
    <citation type="submission" date="2018-02" db="EMBL/GenBank/DDBJ databases">
        <title>Rhizophora mucronata_Transcriptome.</title>
        <authorList>
            <person name="Meera S.P."/>
            <person name="Sreeshan A."/>
            <person name="Augustine A."/>
        </authorList>
    </citation>
    <scope>NUCLEOTIDE SEQUENCE</scope>
    <source>
        <tissue evidence="1">Leaf</tissue>
    </source>
</reference>
<accession>A0A2P2MWE9</accession>
<proteinExistence type="predicted"/>
<name>A0A2P2MWE9_RHIMU</name>
<protein>
    <submittedName>
        <fullName evidence="1">Uncharacterized protein</fullName>
    </submittedName>
</protein>
<dbReference type="AlphaFoldDB" id="A0A2P2MWE9"/>
<evidence type="ECO:0000313" key="1">
    <source>
        <dbReference type="EMBL" id="MBX34549.1"/>
    </source>
</evidence>
<sequence length="53" mass="6207">MLCPRQPARDSKKSLKSGNKRLQQIQDVNYINLSLHWNLIVHLKFSCHYISPS</sequence>
<dbReference type="EMBL" id="GGEC01054065">
    <property type="protein sequence ID" value="MBX34549.1"/>
    <property type="molecule type" value="Transcribed_RNA"/>
</dbReference>